<name>A0A1F5RG94_9BACT</name>
<organism evidence="2 3">
    <name type="scientific">Candidatus Edwardsbacteria bacterium GWF2_54_11</name>
    <dbReference type="NCBI Taxonomy" id="1817851"/>
    <lineage>
        <taxon>Bacteria</taxon>
        <taxon>Candidatus Edwardsiibacteriota</taxon>
    </lineage>
</organism>
<evidence type="ECO:0000313" key="3">
    <source>
        <dbReference type="Proteomes" id="UP000177230"/>
    </source>
</evidence>
<comment type="caution">
    <text evidence="2">The sequence shown here is derived from an EMBL/GenBank/DDBJ whole genome shotgun (WGS) entry which is preliminary data.</text>
</comment>
<keyword evidence="1" id="KW-0812">Transmembrane</keyword>
<sequence length="123" mass="13403">MAITGKSLAVYIIAGVLIFFGILFLMSARAEYTSSPGGRIITGLVLIGTGIFGAVMVKRNQPKQKIEITQKIDLSGSVKPEEMKCKQCGAPLDRNSVEVKEGAVFINCPYCKGTYQITEEPKW</sequence>
<evidence type="ECO:0000313" key="2">
    <source>
        <dbReference type="EMBL" id="OGF13466.1"/>
    </source>
</evidence>
<evidence type="ECO:0000256" key="1">
    <source>
        <dbReference type="SAM" id="Phobius"/>
    </source>
</evidence>
<keyword evidence="1" id="KW-1133">Transmembrane helix</keyword>
<protein>
    <submittedName>
        <fullName evidence="2">Uncharacterized protein</fullName>
    </submittedName>
</protein>
<dbReference type="EMBL" id="MFFM01000017">
    <property type="protein sequence ID" value="OGF13466.1"/>
    <property type="molecule type" value="Genomic_DNA"/>
</dbReference>
<feature type="transmembrane region" description="Helical" evidence="1">
    <location>
        <begin position="7"/>
        <end position="28"/>
    </location>
</feature>
<keyword evidence="1" id="KW-0472">Membrane</keyword>
<accession>A0A1F5RG94</accession>
<reference evidence="2 3" key="1">
    <citation type="journal article" date="2016" name="Nat. Commun.">
        <title>Thousands of microbial genomes shed light on interconnected biogeochemical processes in an aquifer system.</title>
        <authorList>
            <person name="Anantharaman K."/>
            <person name="Brown C.T."/>
            <person name="Hug L.A."/>
            <person name="Sharon I."/>
            <person name="Castelle C.J."/>
            <person name="Probst A.J."/>
            <person name="Thomas B.C."/>
            <person name="Singh A."/>
            <person name="Wilkins M.J."/>
            <person name="Karaoz U."/>
            <person name="Brodie E.L."/>
            <person name="Williams K.H."/>
            <person name="Hubbard S.S."/>
            <person name="Banfield J.F."/>
        </authorList>
    </citation>
    <scope>NUCLEOTIDE SEQUENCE [LARGE SCALE GENOMIC DNA]</scope>
</reference>
<gene>
    <name evidence="2" type="ORF">A2024_06395</name>
</gene>
<feature type="transmembrane region" description="Helical" evidence="1">
    <location>
        <begin position="40"/>
        <end position="57"/>
    </location>
</feature>
<dbReference type="Proteomes" id="UP000177230">
    <property type="component" value="Unassembled WGS sequence"/>
</dbReference>
<proteinExistence type="predicted"/>
<dbReference type="AlphaFoldDB" id="A0A1F5RG94"/>